<dbReference type="Proteomes" id="UP001321749">
    <property type="component" value="Unassembled WGS sequence"/>
</dbReference>
<evidence type="ECO:0000256" key="4">
    <source>
        <dbReference type="ARBA" id="ARBA00023239"/>
    </source>
</evidence>
<dbReference type="InterPro" id="IPR011057">
    <property type="entry name" value="Mss4-like_sf"/>
</dbReference>
<dbReference type="Gene3D" id="3.90.1590.10">
    <property type="entry name" value="glutathione-dependent formaldehyde- activating enzyme (gfa)"/>
    <property type="match status" value="1"/>
</dbReference>
<keyword evidence="3" id="KW-0862">Zinc</keyword>
<organism evidence="6 7">
    <name type="scientific">Cladorrhinum samala</name>
    <dbReference type="NCBI Taxonomy" id="585594"/>
    <lineage>
        <taxon>Eukaryota</taxon>
        <taxon>Fungi</taxon>
        <taxon>Dikarya</taxon>
        <taxon>Ascomycota</taxon>
        <taxon>Pezizomycotina</taxon>
        <taxon>Sordariomycetes</taxon>
        <taxon>Sordariomycetidae</taxon>
        <taxon>Sordariales</taxon>
        <taxon>Podosporaceae</taxon>
        <taxon>Cladorrhinum</taxon>
    </lineage>
</organism>
<dbReference type="EMBL" id="MU864945">
    <property type="protein sequence ID" value="KAK4464754.1"/>
    <property type="molecule type" value="Genomic_DNA"/>
</dbReference>
<protein>
    <submittedName>
        <fullName evidence="6">Mss4-like protein</fullName>
    </submittedName>
</protein>
<dbReference type="SUPFAM" id="SSF51316">
    <property type="entry name" value="Mss4-like"/>
    <property type="match status" value="1"/>
</dbReference>
<dbReference type="InterPro" id="IPR006913">
    <property type="entry name" value="CENP-V/GFA"/>
</dbReference>
<dbReference type="PANTHER" id="PTHR33337:SF40">
    <property type="entry name" value="CENP-V_GFA DOMAIN-CONTAINING PROTEIN-RELATED"/>
    <property type="match status" value="1"/>
</dbReference>
<reference evidence="6" key="2">
    <citation type="submission" date="2023-06" db="EMBL/GenBank/DDBJ databases">
        <authorList>
            <consortium name="Lawrence Berkeley National Laboratory"/>
            <person name="Mondo S.J."/>
            <person name="Hensen N."/>
            <person name="Bonometti L."/>
            <person name="Westerberg I."/>
            <person name="Brannstrom I.O."/>
            <person name="Guillou S."/>
            <person name="Cros-Aarteil S."/>
            <person name="Calhoun S."/>
            <person name="Haridas S."/>
            <person name="Kuo A."/>
            <person name="Pangilinan J."/>
            <person name="Riley R."/>
            <person name="Labutti K."/>
            <person name="Andreopoulos B."/>
            <person name="Lipzen A."/>
            <person name="Chen C."/>
            <person name="Yanf M."/>
            <person name="Daum C."/>
            <person name="Ng V."/>
            <person name="Clum A."/>
            <person name="Steindorff A."/>
            <person name="Ohm R."/>
            <person name="Martin F."/>
            <person name="Silar P."/>
            <person name="Natvig D."/>
            <person name="Lalanne C."/>
            <person name="Gautier V."/>
            <person name="Ament-Velasquez S.L."/>
            <person name="Kruys A."/>
            <person name="Hutchinson M.I."/>
            <person name="Powell A.J."/>
            <person name="Barry K."/>
            <person name="Miller A.N."/>
            <person name="Grigoriev I.V."/>
            <person name="Debuchy R."/>
            <person name="Gladieux P."/>
            <person name="Thoren M.H."/>
            <person name="Johannesson H."/>
        </authorList>
    </citation>
    <scope>NUCLEOTIDE SEQUENCE</scope>
    <source>
        <strain evidence="6">PSN324</strain>
    </source>
</reference>
<keyword evidence="7" id="KW-1185">Reference proteome</keyword>
<evidence type="ECO:0000313" key="7">
    <source>
        <dbReference type="Proteomes" id="UP001321749"/>
    </source>
</evidence>
<keyword evidence="4" id="KW-0456">Lyase</keyword>
<comment type="caution">
    <text evidence="6">The sequence shown here is derived from an EMBL/GenBank/DDBJ whole genome shotgun (WGS) entry which is preliminary data.</text>
</comment>
<evidence type="ECO:0000313" key="6">
    <source>
        <dbReference type="EMBL" id="KAK4464754.1"/>
    </source>
</evidence>
<dbReference type="PANTHER" id="PTHR33337">
    <property type="entry name" value="GFA DOMAIN-CONTAINING PROTEIN"/>
    <property type="match status" value="1"/>
</dbReference>
<gene>
    <name evidence="6" type="ORF">QBC42DRAFT_262761</name>
</gene>
<accession>A0AAV9HYJ5</accession>
<sequence>MAFLSSEPQTFTGGCLCSAIRYTISVPALSSRNVIDKALPTPINARGDTVDTRFPFIFLDHCQDCRRASGAPLQCWFICPQAWVEFELQHVNGDGTRSTNASGVVSNPQKELTDATYLGYYNSSADAHRCFCRRCGTPFSWSSTTPKPSSWNNGDLVDIAVGTLDQESLDRVKPDRHGWWDHGTEWIKKLVSEGDQGVLIRHPHGRVSQQVQPDK</sequence>
<evidence type="ECO:0000256" key="1">
    <source>
        <dbReference type="ARBA" id="ARBA00005495"/>
    </source>
</evidence>
<evidence type="ECO:0000256" key="2">
    <source>
        <dbReference type="ARBA" id="ARBA00022723"/>
    </source>
</evidence>
<keyword evidence="2" id="KW-0479">Metal-binding</keyword>
<reference evidence="6" key="1">
    <citation type="journal article" date="2023" name="Mol. Phylogenet. Evol.">
        <title>Genome-scale phylogeny and comparative genomics of the fungal order Sordariales.</title>
        <authorList>
            <person name="Hensen N."/>
            <person name="Bonometti L."/>
            <person name="Westerberg I."/>
            <person name="Brannstrom I.O."/>
            <person name="Guillou S."/>
            <person name="Cros-Aarteil S."/>
            <person name="Calhoun S."/>
            <person name="Haridas S."/>
            <person name="Kuo A."/>
            <person name="Mondo S."/>
            <person name="Pangilinan J."/>
            <person name="Riley R."/>
            <person name="LaButti K."/>
            <person name="Andreopoulos B."/>
            <person name="Lipzen A."/>
            <person name="Chen C."/>
            <person name="Yan M."/>
            <person name="Daum C."/>
            <person name="Ng V."/>
            <person name="Clum A."/>
            <person name="Steindorff A."/>
            <person name="Ohm R.A."/>
            <person name="Martin F."/>
            <person name="Silar P."/>
            <person name="Natvig D.O."/>
            <person name="Lalanne C."/>
            <person name="Gautier V."/>
            <person name="Ament-Velasquez S.L."/>
            <person name="Kruys A."/>
            <person name="Hutchinson M.I."/>
            <person name="Powell A.J."/>
            <person name="Barry K."/>
            <person name="Miller A.N."/>
            <person name="Grigoriev I.V."/>
            <person name="Debuchy R."/>
            <person name="Gladieux P."/>
            <person name="Hiltunen Thoren M."/>
            <person name="Johannesson H."/>
        </authorList>
    </citation>
    <scope>NUCLEOTIDE SEQUENCE</scope>
    <source>
        <strain evidence="6">PSN324</strain>
    </source>
</reference>
<feature type="domain" description="CENP-V/GFA" evidence="5">
    <location>
        <begin position="57"/>
        <end position="181"/>
    </location>
</feature>
<evidence type="ECO:0000256" key="3">
    <source>
        <dbReference type="ARBA" id="ARBA00022833"/>
    </source>
</evidence>
<dbReference type="AlphaFoldDB" id="A0AAV9HYJ5"/>
<name>A0AAV9HYJ5_9PEZI</name>
<comment type="similarity">
    <text evidence="1">Belongs to the Gfa family.</text>
</comment>
<proteinExistence type="inferred from homology"/>
<evidence type="ECO:0000259" key="5">
    <source>
        <dbReference type="Pfam" id="PF04828"/>
    </source>
</evidence>
<dbReference type="Pfam" id="PF04828">
    <property type="entry name" value="GFA"/>
    <property type="match status" value="1"/>
</dbReference>